<feature type="signal peptide" evidence="2">
    <location>
        <begin position="1"/>
        <end position="26"/>
    </location>
</feature>
<proteinExistence type="predicted"/>
<dbReference type="PANTHER" id="PTHR43308">
    <property type="entry name" value="OUTER MEMBRANE PROTEIN ALPHA-RELATED"/>
    <property type="match status" value="1"/>
</dbReference>
<feature type="region of interest" description="Disordered" evidence="1">
    <location>
        <begin position="251"/>
        <end position="291"/>
    </location>
</feature>
<feature type="chain" id="PRO_5045877357" evidence="2">
    <location>
        <begin position="27"/>
        <end position="417"/>
    </location>
</feature>
<dbReference type="Proteomes" id="UP001316087">
    <property type="component" value="Unassembled WGS sequence"/>
</dbReference>
<dbReference type="PROSITE" id="PS51272">
    <property type="entry name" value="SLH"/>
    <property type="match status" value="2"/>
</dbReference>
<comment type="caution">
    <text evidence="4">The sequence shown here is derived from an EMBL/GenBank/DDBJ whole genome shotgun (WGS) entry which is preliminary data.</text>
</comment>
<organism evidence="4 5">
    <name type="scientific">Solibacillus palustris</name>
    <dbReference type="NCBI Taxonomy" id="2908203"/>
    <lineage>
        <taxon>Bacteria</taxon>
        <taxon>Bacillati</taxon>
        <taxon>Bacillota</taxon>
        <taxon>Bacilli</taxon>
        <taxon>Bacillales</taxon>
        <taxon>Caryophanaceae</taxon>
        <taxon>Solibacillus</taxon>
    </lineage>
</organism>
<name>A0ABS9UBT1_9BACL</name>
<keyword evidence="5" id="KW-1185">Reference proteome</keyword>
<keyword evidence="2" id="KW-0732">Signal</keyword>
<dbReference type="Pfam" id="PF00395">
    <property type="entry name" value="SLH"/>
    <property type="match status" value="1"/>
</dbReference>
<dbReference type="EMBL" id="JAKZFC010000002">
    <property type="protein sequence ID" value="MCH7321806.1"/>
    <property type="molecule type" value="Genomic_DNA"/>
</dbReference>
<reference evidence="4 5" key="1">
    <citation type="submission" date="2022-03" db="EMBL/GenBank/DDBJ databases">
        <authorList>
            <person name="Jo J.-H."/>
            <person name="Im W.-T."/>
        </authorList>
    </citation>
    <scope>NUCLEOTIDE SEQUENCE [LARGE SCALE GENOMIC DNA]</scope>
    <source>
        <strain evidence="4 5">MA9</strain>
    </source>
</reference>
<sequence length="417" mass="45301">MYKKNIILNSAKLGFCSILIAASVYGALGTEVITAEASSNEINTKVAQQVVSQFKDVDKGNYAFEAINWAKDRGIVEGYPDGTFKPNESITEAQFAKMLAEFLKIKDEKGDLIKYTPDKHWSDTYYDGLASYGVPLNGYFENSLRNTAVKRGVIAQTIGHMTGNANALSDSIYYMIGEGITTGQNPQFEGTDLFKFFGSNNNLTRGQVAAFLYRMHNANVDSATGISLLAYKNEEGLSLVGQANKGMSKLDKSLRVGKLGSETPVTGGGNNDGNTKPNPPVENSPDYNDAKLPVSETAKSVDVETVNKLVDSLSSSTYQKLKDSGREVTFTDAGSTVGFDKNTFVIKMQSGNYKGSVSYKKTDNPDLIVGIVKDLYGISIPKNEVFSSDKGTIYTSKYMIESYGSTLLISIGDFRAK</sequence>
<evidence type="ECO:0000259" key="3">
    <source>
        <dbReference type="PROSITE" id="PS51272"/>
    </source>
</evidence>
<evidence type="ECO:0000313" key="5">
    <source>
        <dbReference type="Proteomes" id="UP001316087"/>
    </source>
</evidence>
<dbReference type="InterPro" id="IPR001119">
    <property type="entry name" value="SLH_dom"/>
</dbReference>
<evidence type="ECO:0000256" key="2">
    <source>
        <dbReference type="SAM" id="SignalP"/>
    </source>
</evidence>
<dbReference type="InterPro" id="IPR051465">
    <property type="entry name" value="Cell_Envelope_Struct_Comp"/>
</dbReference>
<gene>
    <name evidence="4" type="ORF">LZ480_07850</name>
</gene>
<protein>
    <submittedName>
        <fullName evidence="4">S-layer homology domain-containing protein</fullName>
    </submittedName>
</protein>
<accession>A0ABS9UBT1</accession>
<evidence type="ECO:0000256" key="1">
    <source>
        <dbReference type="SAM" id="MobiDB-lite"/>
    </source>
</evidence>
<evidence type="ECO:0000313" key="4">
    <source>
        <dbReference type="EMBL" id="MCH7321806.1"/>
    </source>
</evidence>
<feature type="domain" description="SLH" evidence="3">
    <location>
        <begin position="127"/>
        <end position="226"/>
    </location>
</feature>
<feature type="domain" description="SLH" evidence="3">
    <location>
        <begin position="50"/>
        <end position="113"/>
    </location>
</feature>